<proteinExistence type="predicted"/>
<organism evidence="1">
    <name type="scientific">marine sediment metagenome</name>
    <dbReference type="NCBI Taxonomy" id="412755"/>
    <lineage>
        <taxon>unclassified sequences</taxon>
        <taxon>metagenomes</taxon>
        <taxon>ecological metagenomes</taxon>
    </lineage>
</organism>
<feature type="non-terminal residue" evidence="1">
    <location>
        <position position="1"/>
    </location>
</feature>
<dbReference type="AlphaFoldDB" id="A0A0F8WLQ6"/>
<dbReference type="EMBL" id="LAZR01064384">
    <property type="protein sequence ID" value="KKK57633.1"/>
    <property type="molecule type" value="Genomic_DNA"/>
</dbReference>
<evidence type="ECO:0000313" key="1">
    <source>
        <dbReference type="EMBL" id="KKK57633.1"/>
    </source>
</evidence>
<protein>
    <submittedName>
        <fullName evidence="1">Uncharacterized protein</fullName>
    </submittedName>
</protein>
<name>A0A0F8WLQ6_9ZZZZ</name>
<gene>
    <name evidence="1" type="ORF">LCGC14_3052500</name>
</gene>
<accession>A0A0F8WLQ6</accession>
<sequence>ILKNFVKLKISLKHFKREKELPSAIKPKKIYYHYYIKIA</sequence>
<reference evidence="1" key="1">
    <citation type="journal article" date="2015" name="Nature">
        <title>Complex archaea that bridge the gap between prokaryotes and eukaryotes.</title>
        <authorList>
            <person name="Spang A."/>
            <person name="Saw J.H."/>
            <person name="Jorgensen S.L."/>
            <person name="Zaremba-Niedzwiedzka K."/>
            <person name="Martijn J."/>
            <person name="Lind A.E."/>
            <person name="van Eijk R."/>
            <person name="Schleper C."/>
            <person name="Guy L."/>
            <person name="Ettema T.J."/>
        </authorList>
    </citation>
    <scope>NUCLEOTIDE SEQUENCE</scope>
</reference>
<comment type="caution">
    <text evidence="1">The sequence shown here is derived from an EMBL/GenBank/DDBJ whole genome shotgun (WGS) entry which is preliminary data.</text>
</comment>